<reference evidence="4" key="1">
    <citation type="journal article" date="2017" name="Science">
        <title>Giant viruses with an expanded complement of translation system components.</title>
        <authorList>
            <person name="Schulz F."/>
            <person name="Yutin N."/>
            <person name="Ivanova N.N."/>
            <person name="Ortega D.R."/>
            <person name="Lee T.K."/>
            <person name="Vierheilig J."/>
            <person name="Daims H."/>
            <person name="Horn M."/>
            <person name="Wagner M."/>
            <person name="Jensen G.J."/>
            <person name="Kyrpides N.C."/>
            <person name="Koonin E.V."/>
            <person name="Woyke T."/>
        </authorList>
    </citation>
    <scope>NUCLEOTIDE SEQUENCE</scope>
    <source>
        <strain evidence="4">CTV1</strain>
    </source>
</reference>
<protein>
    <submittedName>
        <fullName evidence="4">Glycosyltransferase</fullName>
    </submittedName>
</protein>
<dbReference type="Gene3D" id="3.90.550.10">
    <property type="entry name" value="Spore Coat Polysaccharide Biosynthesis Protein SpsA, Chain A"/>
    <property type="match status" value="1"/>
</dbReference>
<dbReference type="SUPFAM" id="SSF53448">
    <property type="entry name" value="Nucleotide-diphospho-sugar transferases"/>
    <property type="match status" value="1"/>
</dbReference>
<dbReference type="Gene3D" id="1.25.40.10">
    <property type="entry name" value="Tetratricopeptide repeat domain"/>
    <property type="match status" value="1"/>
</dbReference>
<feature type="domain" description="Glycosyl transferase family 1" evidence="2">
    <location>
        <begin position="555"/>
        <end position="712"/>
    </location>
</feature>
<dbReference type="PANTHER" id="PTHR46401:SF2">
    <property type="entry name" value="GLYCOSYLTRANSFERASE WBBK-RELATED"/>
    <property type="match status" value="1"/>
</dbReference>
<organism evidence="4">
    <name type="scientific">Catovirus CTV1</name>
    <dbReference type="NCBI Taxonomy" id="1977631"/>
    <lineage>
        <taxon>Viruses</taxon>
        <taxon>Varidnaviria</taxon>
        <taxon>Bamfordvirae</taxon>
        <taxon>Nucleocytoviricota</taxon>
        <taxon>Megaviricetes</taxon>
        <taxon>Imitervirales</taxon>
        <taxon>Mimiviridae</taxon>
        <taxon>Klosneuvirinae</taxon>
        <taxon>Catovirus</taxon>
    </lineage>
</organism>
<sequence>MKKNQTICLNMIVKNESHVIEETLNSIFKYIDYYVIVDTGSTDNTKEVIKNFFDSKNINGEIIDHNFHTCKCHTGEYKKYNWFHFGWNRTFALNKCLHKSDYILIMDADDIIVGELPVKEKLTADSYDFKIGNDFVYYRPQLIKNDKRLGWKYVGGLHEYLDSSKPKTNIRLNGNYHLESRRLGNRSKDSNKYQKDAKIFEELLKDEPLNSRYMFYCGQSFFDCGDYRNAIKYYEKRVLRGGFPEEVYYSMYKIGLCKKLLNYSHEDIINAFLRCHEFYPRRVEPLYEIIFHCRTTDRFKEGYKYSKKALCIPFPQNDMLFVSKYIYDYKLADEVALCAYYIGKYTEAHQLWSKILEEKKYYPYEEKRLIANLEFTRKYVTTKPILCFYAGYAPDYTKSLDGVYGSELALESISRLLTSTYDVYIFGPSFDNITINNVKYMNSNHLSEFGEKNEIDVMIVSRYVHYFIEYKIMARKTYIWLHDVLLQPYWKGQMIPGGGKYLLQNIFDQINGVIVLCNWHKEYVVNNLNIDSNKVFIIGNGIETTNFNIDVPKIKNRFIYISNPNRGLPKLINHFHTIKKHIPDAELYVYRGVEEFGDKSVIEEMGKYDYIKFKGKLPNKDLIPEIMKAEYWYYPTDFHETYCISALEAQMAGCICITSKVGALIDTVADRGVVIDKELYSDEYWNDCLNTILKFSKNDELKKEYITKGKEWAREQTWANRTKQWLNIIQ</sequence>
<dbReference type="Pfam" id="PF00535">
    <property type="entry name" value="Glycos_transf_2"/>
    <property type="match status" value="1"/>
</dbReference>
<dbReference type="Gene3D" id="3.40.50.2000">
    <property type="entry name" value="Glycogen Phosphorylase B"/>
    <property type="match status" value="2"/>
</dbReference>
<proteinExistence type="predicted"/>
<dbReference type="CDD" id="cd03801">
    <property type="entry name" value="GT4_PimA-like"/>
    <property type="match status" value="1"/>
</dbReference>
<keyword evidence="1 4" id="KW-0808">Transferase</keyword>
<dbReference type="InterPro" id="IPR029044">
    <property type="entry name" value="Nucleotide-diphossugar_trans"/>
</dbReference>
<evidence type="ECO:0000259" key="3">
    <source>
        <dbReference type="Pfam" id="PF00535"/>
    </source>
</evidence>
<evidence type="ECO:0000256" key="1">
    <source>
        <dbReference type="ARBA" id="ARBA00022679"/>
    </source>
</evidence>
<dbReference type="InterPro" id="IPR001296">
    <property type="entry name" value="Glyco_trans_1"/>
</dbReference>
<evidence type="ECO:0000313" key="4">
    <source>
        <dbReference type="EMBL" id="ARF08678.1"/>
    </source>
</evidence>
<feature type="domain" description="Glycosyltransferase 2-like" evidence="3">
    <location>
        <begin position="11"/>
        <end position="112"/>
    </location>
</feature>
<evidence type="ECO:0000259" key="2">
    <source>
        <dbReference type="Pfam" id="PF00534"/>
    </source>
</evidence>
<dbReference type="InterPro" id="IPR011990">
    <property type="entry name" value="TPR-like_helical_dom_sf"/>
</dbReference>
<gene>
    <name evidence="4" type="ORF">Catovirus_1_728</name>
</gene>
<dbReference type="SUPFAM" id="SSF48452">
    <property type="entry name" value="TPR-like"/>
    <property type="match status" value="1"/>
</dbReference>
<name>A0A1V0SAJ8_9VIRU</name>
<dbReference type="InterPro" id="IPR001173">
    <property type="entry name" value="Glyco_trans_2-like"/>
</dbReference>
<dbReference type="EMBL" id="KY684083">
    <property type="protein sequence ID" value="ARF08678.1"/>
    <property type="molecule type" value="Genomic_DNA"/>
</dbReference>
<accession>A0A1V0SAJ8</accession>
<dbReference type="SUPFAM" id="SSF53756">
    <property type="entry name" value="UDP-Glycosyltransferase/glycogen phosphorylase"/>
    <property type="match status" value="1"/>
</dbReference>
<dbReference type="PANTHER" id="PTHR46401">
    <property type="entry name" value="GLYCOSYLTRANSFERASE WBBK-RELATED"/>
    <property type="match status" value="1"/>
</dbReference>
<dbReference type="Pfam" id="PF00534">
    <property type="entry name" value="Glycos_transf_1"/>
    <property type="match status" value="1"/>
</dbReference>
<dbReference type="GO" id="GO:0016757">
    <property type="term" value="F:glycosyltransferase activity"/>
    <property type="evidence" value="ECO:0007669"/>
    <property type="project" value="InterPro"/>
</dbReference>